<dbReference type="OrthoDB" id="7897102at2"/>
<sequence length="111" mass="11897">MKRVTACLVFAFGLAVTASTPAAADTAATWITPWRLATPRCADHPNAPVIGRIAGEVGFDSHKSVSFVGCFPSFEACYAWKGPLSGRFGGRIIINRCDPRFGDTGGFRRAF</sequence>
<protein>
    <submittedName>
        <fullName evidence="2">Uncharacterized protein</fullName>
    </submittedName>
</protein>
<feature type="chain" id="PRO_5032755405" evidence="1">
    <location>
        <begin position="24"/>
        <end position="111"/>
    </location>
</feature>
<dbReference type="Proteomes" id="UP000249590">
    <property type="component" value="Unassembled WGS sequence"/>
</dbReference>
<dbReference type="AlphaFoldDB" id="A0A8B2NUF4"/>
<name>A0A8B2NUF4_9HYPH</name>
<proteinExistence type="predicted"/>
<evidence type="ECO:0000313" key="2">
    <source>
        <dbReference type="EMBL" id="RAI00925.1"/>
    </source>
</evidence>
<reference evidence="2 3" key="1">
    <citation type="submission" date="2018-05" db="EMBL/GenBank/DDBJ databases">
        <title>Acuticoccus sediminis sp. nov., isolated from deep-sea sediment of Indian Ocean.</title>
        <authorList>
            <person name="Liu X."/>
            <person name="Lai Q."/>
            <person name="Du Y."/>
            <person name="Sun F."/>
            <person name="Zhang X."/>
            <person name="Wang S."/>
            <person name="Shao Z."/>
        </authorList>
    </citation>
    <scope>NUCLEOTIDE SEQUENCE [LARGE SCALE GENOMIC DNA]</scope>
    <source>
        <strain evidence="2 3">PTG4-2</strain>
    </source>
</reference>
<evidence type="ECO:0000256" key="1">
    <source>
        <dbReference type="SAM" id="SignalP"/>
    </source>
</evidence>
<feature type="signal peptide" evidence="1">
    <location>
        <begin position="1"/>
        <end position="23"/>
    </location>
</feature>
<keyword evidence="1" id="KW-0732">Signal</keyword>
<gene>
    <name evidence="2" type="ORF">DLJ53_17000</name>
</gene>
<accession>A0A8B2NUF4</accession>
<dbReference type="EMBL" id="QHHQ01000003">
    <property type="protein sequence ID" value="RAI00925.1"/>
    <property type="molecule type" value="Genomic_DNA"/>
</dbReference>
<organism evidence="2 3">
    <name type="scientific">Acuticoccus sediminis</name>
    <dbReference type="NCBI Taxonomy" id="2184697"/>
    <lineage>
        <taxon>Bacteria</taxon>
        <taxon>Pseudomonadati</taxon>
        <taxon>Pseudomonadota</taxon>
        <taxon>Alphaproteobacteria</taxon>
        <taxon>Hyphomicrobiales</taxon>
        <taxon>Amorphaceae</taxon>
        <taxon>Acuticoccus</taxon>
    </lineage>
</organism>
<keyword evidence="3" id="KW-1185">Reference proteome</keyword>
<comment type="caution">
    <text evidence="2">The sequence shown here is derived from an EMBL/GenBank/DDBJ whole genome shotgun (WGS) entry which is preliminary data.</text>
</comment>
<evidence type="ECO:0000313" key="3">
    <source>
        <dbReference type="Proteomes" id="UP000249590"/>
    </source>
</evidence>
<dbReference type="RefSeq" id="WP_111347409.1">
    <property type="nucleotide sequence ID" value="NZ_JAIWKD010000004.1"/>
</dbReference>